<dbReference type="Gene3D" id="1.10.287.70">
    <property type="match status" value="1"/>
</dbReference>
<dbReference type="SUPFAM" id="SSF81324">
    <property type="entry name" value="Voltage-gated potassium channels"/>
    <property type="match status" value="1"/>
</dbReference>
<dbReference type="GO" id="GO:0098855">
    <property type="term" value="C:HCN channel complex"/>
    <property type="evidence" value="ECO:0007669"/>
    <property type="project" value="TreeGrafter"/>
</dbReference>
<dbReference type="GO" id="GO:0035725">
    <property type="term" value="P:sodium ion transmembrane transport"/>
    <property type="evidence" value="ECO:0007669"/>
    <property type="project" value="TreeGrafter"/>
</dbReference>
<dbReference type="PANTHER" id="PTHR45689">
    <property type="entry name" value="I[[H]] CHANNEL, ISOFORM E"/>
    <property type="match status" value="1"/>
</dbReference>
<dbReference type="Gene3D" id="1.10.287.630">
    <property type="entry name" value="Helix hairpin bin"/>
    <property type="match status" value="1"/>
</dbReference>
<keyword evidence="3" id="KW-0472">Membrane</keyword>
<dbReference type="GO" id="GO:0005249">
    <property type="term" value="F:voltage-gated potassium channel activity"/>
    <property type="evidence" value="ECO:0007669"/>
    <property type="project" value="TreeGrafter"/>
</dbReference>
<organism evidence="5 6">
    <name type="scientific">Tetrahymena thermophila (strain SB210)</name>
    <dbReference type="NCBI Taxonomy" id="312017"/>
    <lineage>
        <taxon>Eukaryota</taxon>
        <taxon>Sar</taxon>
        <taxon>Alveolata</taxon>
        <taxon>Ciliophora</taxon>
        <taxon>Intramacronucleata</taxon>
        <taxon>Oligohymenophorea</taxon>
        <taxon>Hymenostomatida</taxon>
        <taxon>Tetrahymenina</taxon>
        <taxon>Tetrahymenidae</taxon>
        <taxon>Tetrahymena</taxon>
    </lineage>
</organism>
<keyword evidence="3" id="KW-1133">Transmembrane helix</keyword>
<proteinExistence type="predicted"/>
<feature type="transmembrane region" description="Helical" evidence="3">
    <location>
        <begin position="334"/>
        <end position="355"/>
    </location>
</feature>
<feature type="transmembrane region" description="Helical" evidence="3">
    <location>
        <begin position="287"/>
        <end position="306"/>
    </location>
</feature>
<keyword evidence="3" id="KW-0812">Transmembrane</keyword>
<dbReference type="OrthoDB" id="421226at2759"/>
<sequence>MSMIFMSNSQYSDKKDKENLKYFSFRKQYTFYERERERERNDRISIKSLIQNVKLKTRIRNLIDKLPSRRFHKLDEYHYNLVGDISEKSVNTIQDKDNNSNFEIPIFIHEAQASQMRKLKKLQSLMNKQQQQINTLDILRGIQRNFNLSCIKRAIQYTIGNFPIIDPNSIWKLFWDFCMCVKILILCFICSVRITDIYDSISTYAGDNYTLMVVFIVLQSLDMVICANTGYYQRGRLVKTREDIIKKYIVKNGFTDILTLQAMIFELHRWHLKIGQDQKFSSYTSSYKTYVIVCIFEAIVLLLYFIKGMRITKLLTKLEEQFQVTRKQLNLLQLVKLLVFVLIVSHIFACIWLFVGKNSGLSVTWITAYKLENQPWSTQYIRSQYYASVTMITVGYGDTVPQNDTEEIICMIGMMLTCGVFAYAINSIGSILNELNLENAKRKENMLVISQYMREKNIQRNLQSEVREYLEYYWKEWNETQIEKEQQIISQLSDHLRKELLFQANKTIIHESSLLTHYFSDFFIQKIIHIIKEFKATPNQTIVCSQGPESRKGVVFFVEKGEFDIYHFPMSNIINQDGNSNNENNQMLDQNQANQNNPQQLQFAQNLKQYDQQNFMILKKIKTIGVGESFGFESFFTDNPHKFVVKSKDFCKLLYIDRQDFIDLMRQHSLQEDYEKFCFIRDSLINDNNLTLLGTKCQSCKKFDHSLNDCQYVHYIPNKLNLISRFNVSTDIIERSKKKERWPKKRHRNSLTNIVYYSESALEYIQKNQDYIDSVLNYEEYSFVSSFSDYSEDDYENEIEQSNSSDASEENKFKTDEVQDEEDENEVSFQKSLKLSEADANKNSENAKKDLLIDIQNLNNEAKHNYQDNYIDSAVKKKMSIRDQSFHLKSPESLSYKKASISKQTFNSEKTSSIIDEGSPRNEYKIRYSQLNLNSGRMRAKTINDPPLTPNIITRQSKQEIELKDHIQKNTTNTIQEEQRERRASQINKIQKRLTLNQNTGFNTSVPRKSIQYNQALCFTPNIKNHQTSKDQNIANQQQSHAKNFVFNFVQNNEQKQQMPLIIKHIESIHNMQQKQDGSKFKSYQNSEQQLTLNNQAEGKKSDLGTQNDQYQLQPKQNIELAVIKEGSNRCIKRKENQQQDSTQIQHQQNDYDQQHLFYLQGYQNYKIFDDFEKMHQFKFYYPQYNYDRIIANLKKRRAQILQRYINNTNSKEIESSFIQPNSNSKLQKKLKLQLGITKTISKFQNQVQQSKFFENTALKQSFQESQQTQGSPKKKSIIVNSPLNFNSQFNINNNQNVTSPMNNSQNEVVSICTSNKNNLINDNQITSYQNLNEQNNNDDYNYNKNDIQLQTLSQNIGLKSQTDTLKNSIFNVKFAPLIKKINSNKKLSFKKSYSISSNNSPKNNSQQN</sequence>
<feature type="transmembrane region" description="Helical" evidence="3">
    <location>
        <begin position="248"/>
        <end position="267"/>
    </location>
</feature>
<dbReference type="Proteomes" id="UP000009168">
    <property type="component" value="Unassembled WGS sequence"/>
</dbReference>
<evidence type="ECO:0000259" key="4">
    <source>
        <dbReference type="PROSITE" id="PS50042"/>
    </source>
</evidence>
<reference evidence="6" key="1">
    <citation type="journal article" date="2006" name="PLoS Biol.">
        <title>Macronuclear genome sequence of the ciliate Tetrahymena thermophila, a model eukaryote.</title>
        <authorList>
            <person name="Eisen J.A."/>
            <person name="Coyne R.S."/>
            <person name="Wu M."/>
            <person name="Wu D."/>
            <person name="Thiagarajan M."/>
            <person name="Wortman J.R."/>
            <person name="Badger J.H."/>
            <person name="Ren Q."/>
            <person name="Amedeo P."/>
            <person name="Jones K.M."/>
            <person name="Tallon L.J."/>
            <person name="Delcher A.L."/>
            <person name="Salzberg S.L."/>
            <person name="Silva J.C."/>
            <person name="Haas B.J."/>
            <person name="Majoros W.H."/>
            <person name="Farzad M."/>
            <person name="Carlton J.M."/>
            <person name="Smith R.K. Jr."/>
            <person name="Garg J."/>
            <person name="Pearlman R.E."/>
            <person name="Karrer K.M."/>
            <person name="Sun L."/>
            <person name="Manning G."/>
            <person name="Elde N.C."/>
            <person name="Turkewitz A.P."/>
            <person name="Asai D.J."/>
            <person name="Wilkes D.E."/>
            <person name="Wang Y."/>
            <person name="Cai H."/>
            <person name="Collins K."/>
            <person name="Stewart B.A."/>
            <person name="Lee S.R."/>
            <person name="Wilamowska K."/>
            <person name="Weinberg Z."/>
            <person name="Ruzzo W.L."/>
            <person name="Wloga D."/>
            <person name="Gaertig J."/>
            <person name="Frankel J."/>
            <person name="Tsao C.-C."/>
            <person name="Gorovsky M.A."/>
            <person name="Keeling P.J."/>
            <person name="Waller R.F."/>
            <person name="Patron N.J."/>
            <person name="Cherry J.M."/>
            <person name="Stover N.A."/>
            <person name="Krieger C.J."/>
            <person name="del Toro C."/>
            <person name="Ryder H.F."/>
            <person name="Williamson S.C."/>
            <person name="Barbeau R.A."/>
            <person name="Hamilton E.P."/>
            <person name="Orias E."/>
        </authorList>
    </citation>
    <scope>NUCLEOTIDE SEQUENCE [LARGE SCALE GENOMIC DNA]</scope>
    <source>
        <strain evidence="6">SB210</strain>
    </source>
</reference>
<dbReference type="Pfam" id="PF07885">
    <property type="entry name" value="Ion_trans_2"/>
    <property type="match status" value="1"/>
</dbReference>
<feature type="domain" description="Cyclic nucleotide-binding" evidence="4">
    <location>
        <begin position="621"/>
        <end position="665"/>
    </location>
</feature>
<dbReference type="PANTHER" id="PTHR45689:SF5">
    <property type="entry name" value="I[[H]] CHANNEL, ISOFORM E"/>
    <property type="match status" value="1"/>
</dbReference>
<dbReference type="PROSITE" id="PS50042">
    <property type="entry name" value="CNMP_BINDING_3"/>
    <property type="match status" value="1"/>
</dbReference>
<dbReference type="InterPro" id="IPR000595">
    <property type="entry name" value="cNMP-bd_dom"/>
</dbReference>
<dbReference type="InterPro" id="IPR018490">
    <property type="entry name" value="cNMP-bd_dom_sf"/>
</dbReference>
<feature type="coiled-coil region" evidence="1">
    <location>
        <begin position="112"/>
        <end position="139"/>
    </location>
</feature>
<protein>
    <submittedName>
        <fullName evidence="5">Cyclic nucleotide-binding domain protein</fullName>
    </submittedName>
</protein>
<feature type="transmembrane region" description="Helical" evidence="3">
    <location>
        <begin position="173"/>
        <end position="194"/>
    </location>
</feature>
<dbReference type="GO" id="GO:0003254">
    <property type="term" value="P:regulation of membrane depolarization"/>
    <property type="evidence" value="ECO:0007669"/>
    <property type="project" value="TreeGrafter"/>
</dbReference>
<accession>Q22G28</accession>
<dbReference type="Gene3D" id="2.60.120.10">
    <property type="entry name" value="Jelly Rolls"/>
    <property type="match status" value="1"/>
</dbReference>
<dbReference type="eggNOG" id="KOG0500">
    <property type="taxonomic scope" value="Eukaryota"/>
</dbReference>
<dbReference type="KEGG" id="tet:TTHERM_00721290"/>
<dbReference type="HOGENOM" id="CLU_256540_0_0_1"/>
<gene>
    <name evidence="5" type="ORF">TTHERM_00721290</name>
</gene>
<dbReference type="GeneID" id="7841061"/>
<evidence type="ECO:0000256" key="3">
    <source>
        <dbReference type="SAM" id="Phobius"/>
    </source>
</evidence>
<evidence type="ECO:0000256" key="2">
    <source>
        <dbReference type="SAM" id="MobiDB-lite"/>
    </source>
</evidence>
<evidence type="ECO:0000256" key="1">
    <source>
        <dbReference type="SAM" id="Coils"/>
    </source>
</evidence>
<dbReference type="EMBL" id="GG662576">
    <property type="protein sequence ID" value="EAR84198.2"/>
    <property type="molecule type" value="Genomic_DNA"/>
</dbReference>
<keyword evidence="1" id="KW-0175">Coiled coil</keyword>
<name>Q22G28_TETTS</name>
<feature type="transmembrane region" description="Helical" evidence="3">
    <location>
        <begin position="209"/>
        <end position="227"/>
    </location>
</feature>
<evidence type="ECO:0000313" key="5">
    <source>
        <dbReference type="EMBL" id="EAR84198.2"/>
    </source>
</evidence>
<evidence type="ECO:0000313" key="6">
    <source>
        <dbReference type="Proteomes" id="UP000009168"/>
    </source>
</evidence>
<dbReference type="InParanoid" id="Q22G28"/>
<dbReference type="InterPro" id="IPR014710">
    <property type="entry name" value="RmlC-like_jellyroll"/>
</dbReference>
<feature type="region of interest" description="Disordered" evidence="2">
    <location>
        <begin position="794"/>
        <end position="841"/>
    </location>
</feature>
<dbReference type="RefSeq" id="XP_001031861.2">
    <property type="nucleotide sequence ID" value="XM_001031861.2"/>
</dbReference>
<dbReference type="InterPro" id="IPR051413">
    <property type="entry name" value="K/Na_HCN_channel"/>
</dbReference>
<dbReference type="InterPro" id="IPR013099">
    <property type="entry name" value="K_chnl_dom"/>
</dbReference>
<keyword evidence="6" id="KW-1185">Reference proteome</keyword>
<dbReference type="CDD" id="cd00038">
    <property type="entry name" value="CAP_ED"/>
    <property type="match status" value="1"/>
</dbReference>
<dbReference type="SUPFAM" id="SSF51206">
    <property type="entry name" value="cAMP-binding domain-like"/>
    <property type="match status" value="1"/>
</dbReference>